<evidence type="ECO:0000256" key="1">
    <source>
        <dbReference type="ARBA" id="ARBA00022737"/>
    </source>
</evidence>
<dbReference type="Gene3D" id="1.25.40.20">
    <property type="entry name" value="Ankyrin repeat-containing domain"/>
    <property type="match status" value="1"/>
</dbReference>
<feature type="compositionally biased region" description="Low complexity" evidence="4">
    <location>
        <begin position="151"/>
        <end position="176"/>
    </location>
</feature>
<evidence type="ECO:0000313" key="5">
    <source>
        <dbReference type="EMBL" id="EDV31063.1"/>
    </source>
</evidence>
<evidence type="ECO:0000256" key="3">
    <source>
        <dbReference type="PROSITE-ProRule" id="PRU00023"/>
    </source>
</evidence>
<dbReference type="FunCoup" id="B3MNA6">
    <property type="interactions" value="129"/>
</dbReference>
<dbReference type="KEGG" id="dan:6497550"/>
<dbReference type="GO" id="GO:0050832">
    <property type="term" value="P:defense response to fungus"/>
    <property type="evidence" value="ECO:0007669"/>
    <property type="project" value="EnsemblMetazoa"/>
</dbReference>
<dbReference type="eggNOG" id="ENOG502T97E">
    <property type="taxonomic scope" value="Eukaryota"/>
</dbReference>
<dbReference type="PROSITE" id="PS50088">
    <property type="entry name" value="ANK_REPEAT"/>
    <property type="match status" value="1"/>
</dbReference>
<dbReference type="OrthoDB" id="10254947at2759"/>
<dbReference type="InterPro" id="IPR036770">
    <property type="entry name" value="Ankyrin_rpt-contain_sf"/>
</dbReference>
<dbReference type="AlphaFoldDB" id="B3MNA6"/>
<sequence length="547" mass="61390">MKKVLLTKSQKVERIASGGELLPKNPLTPPLPIRVIAMTSSAPVSSNTYNQRKSFKPFFEDIFKSLMCIPDKALQQRVINAINGHNNNSSDKDTISHQGKQCSCGAPKVDASTQTHWESDDGTKISQGQYVPPKSEKNPAIKNESVEPMKNTSPTDSNSNSSHTSTPITSPEVPVKVPKKRGRKRNTCVPQVVKRSAAEMALQEREEKQLTPVVTKKKKLEVTNMAETQSNMFIKTPERRNSSMSDISLSLEDIGRVQGYIDGTSADLIHNVMAQEFVKAKVKSEEGLFPIHDYILRGDVFGVKRQVFVFPHVNADINALLSTDGEDCLQLALTNNVDAEIVSIIISAGCFLDHFYENSNTVIHLAVINNINLESVRVLMKHIDLNLLLEPNDDGYTALHLAVRYNQFHMAEAILDCIDERDLGEPIYRRTAETPNTDGRDEKAFSKYYDRACDNLEQTKSRLKPRRMKLEVINASETRAGNTPLFYAIEGELEHFCYFLLAHLADPDQENFIGHSPKSYHYDYARNLRISLKVSRVMDKVIGLLNS</sequence>
<dbReference type="PANTHER" id="PTHR46680:SF3">
    <property type="entry name" value="NF-KAPPA-B INHIBITOR CACTUS"/>
    <property type="match status" value="1"/>
</dbReference>
<dbReference type="GO" id="GO:0005829">
    <property type="term" value="C:cytosol"/>
    <property type="evidence" value="ECO:0007669"/>
    <property type="project" value="TreeGrafter"/>
</dbReference>
<dbReference type="GO" id="GO:0042742">
    <property type="term" value="P:defense response to bacterium"/>
    <property type="evidence" value="ECO:0007669"/>
    <property type="project" value="EnsemblMetazoa"/>
</dbReference>
<name>B3MNA6_DROAN</name>
<evidence type="ECO:0000256" key="4">
    <source>
        <dbReference type="SAM" id="MobiDB-lite"/>
    </source>
</evidence>
<dbReference type="PhylomeDB" id="B3MNA6"/>
<dbReference type="HOGENOM" id="CLU_481687_0_0_1"/>
<dbReference type="SMART" id="SM00248">
    <property type="entry name" value="ANK"/>
    <property type="match status" value="4"/>
</dbReference>
<organism evidence="5 6">
    <name type="scientific">Drosophila ananassae</name>
    <name type="common">Fruit fly</name>
    <dbReference type="NCBI Taxonomy" id="7217"/>
    <lineage>
        <taxon>Eukaryota</taxon>
        <taxon>Metazoa</taxon>
        <taxon>Ecdysozoa</taxon>
        <taxon>Arthropoda</taxon>
        <taxon>Hexapoda</taxon>
        <taxon>Insecta</taxon>
        <taxon>Pterygota</taxon>
        <taxon>Neoptera</taxon>
        <taxon>Endopterygota</taxon>
        <taxon>Diptera</taxon>
        <taxon>Brachycera</taxon>
        <taxon>Muscomorpha</taxon>
        <taxon>Ephydroidea</taxon>
        <taxon>Drosophilidae</taxon>
        <taxon>Drosophila</taxon>
        <taxon>Sophophora</taxon>
    </lineage>
</organism>
<reference evidence="5 6" key="1">
    <citation type="journal article" date="2007" name="Nature">
        <title>Evolution of genes and genomes on the Drosophila phylogeny.</title>
        <authorList>
            <consortium name="Drosophila 12 Genomes Consortium"/>
            <person name="Clark A.G."/>
            <person name="Eisen M.B."/>
            <person name="Smith D.R."/>
            <person name="Bergman C.M."/>
            <person name="Oliver B."/>
            <person name="Markow T.A."/>
            <person name="Kaufman T.C."/>
            <person name="Kellis M."/>
            <person name="Gelbart W."/>
            <person name="Iyer V.N."/>
            <person name="Pollard D.A."/>
            <person name="Sackton T.B."/>
            <person name="Larracuente A.M."/>
            <person name="Singh N.D."/>
            <person name="Abad J.P."/>
            <person name="Abt D.N."/>
            <person name="Adryan B."/>
            <person name="Aguade M."/>
            <person name="Akashi H."/>
            <person name="Anderson W.W."/>
            <person name="Aquadro C.F."/>
            <person name="Ardell D.H."/>
            <person name="Arguello R."/>
            <person name="Artieri C.G."/>
            <person name="Barbash D.A."/>
            <person name="Barker D."/>
            <person name="Barsanti P."/>
            <person name="Batterham P."/>
            <person name="Batzoglou S."/>
            <person name="Begun D."/>
            <person name="Bhutkar A."/>
            <person name="Blanco E."/>
            <person name="Bosak S.A."/>
            <person name="Bradley R.K."/>
            <person name="Brand A.D."/>
            <person name="Brent M.R."/>
            <person name="Brooks A.N."/>
            <person name="Brown R.H."/>
            <person name="Butlin R.K."/>
            <person name="Caggese C."/>
            <person name="Calvi B.R."/>
            <person name="Bernardo de Carvalho A."/>
            <person name="Caspi A."/>
            <person name="Castrezana S."/>
            <person name="Celniker S.E."/>
            <person name="Chang J.L."/>
            <person name="Chapple C."/>
            <person name="Chatterji S."/>
            <person name="Chinwalla A."/>
            <person name="Civetta A."/>
            <person name="Clifton S.W."/>
            <person name="Comeron J.M."/>
            <person name="Costello J.C."/>
            <person name="Coyne J.A."/>
            <person name="Daub J."/>
            <person name="David R.G."/>
            <person name="Delcher A.L."/>
            <person name="Delehaunty K."/>
            <person name="Do C.B."/>
            <person name="Ebling H."/>
            <person name="Edwards K."/>
            <person name="Eickbush T."/>
            <person name="Evans J.D."/>
            <person name="Filipski A."/>
            <person name="Findeiss S."/>
            <person name="Freyhult E."/>
            <person name="Fulton L."/>
            <person name="Fulton R."/>
            <person name="Garcia A.C."/>
            <person name="Gardiner A."/>
            <person name="Garfield D.A."/>
            <person name="Garvin B.E."/>
            <person name="Gibson G."/>
            <person name="Gilbert D."/>
            <person name="Gnerre S."/>
            <person name="Godfrey J."/>
            <person name="Good R."/>
            <person name="Gotea V."/>
            <person name="Gravely B."/>
            <person name="Greenberg A.J."/>
            <person name="Griffiths-Jones S."/>
            <person name="Gross S."/>
            <person name="Guigo R."/>
            <person name="Gustafson E.A."/>
            <person name="Haerty W."/>
            <person name="Hahn M.W."/>
            <person name="Halligan D.L."/>
            <person name="Halpern A.L."/>
            <person name="Halter G.M."/>
            <person name="Han M.V."/>
            <person name="Heger A."/>
            <person name="Hillier L."/>
            <person name="Hinrichs A.S."/>
            <person name="Holmes I."/>
            <person name="Hoskins R.A."/>
            <person name="Hubisz M.J."/>
            <person name="Hultmark D."/>
            <person name="Huntley M.A."/>
            <person name="Jaffe D.B."/>
            <person name="Jagadeeshan S."/>
            <person name="Jeck W.R."/>
            <person name="Johnson J."/>
            <person name="Jones C.D."/>
            <person name="Jordan W.C."/>
            <person name="Karpen G.H."/>
            <person name="Kataoka E."/>
            <person name="Keightley P.D."/>
            <person name="Kheradpour P."/>
            <person name="Kirkness E.F."/>
            <person name="Koerich L.B."/>
            <person name="Kristiansen K."/>
            <person name="Kudrna D."/>
            <person name="Kulathinal R.J."/>
            <person name="Kumar S."/>
            <person name="Kwok R."/>
            <person name="Lander E."/>
            <person name="Langley C.H."/>
            <person name="Lapoint R."/>
            <person name="Lazzaro B.P."/>
            <person name="Lee S.J."/>
            <person name="Levesque L."/>
            <person name="Li R."/>
            <person name="Lin C.F."/>
            <person name="Lin M.F."/>
            <person name="Lindblad-Toh K."/>
            <person name="Llopart A."/>
            <person name="Long M."/>
            <person name="Low L."/>
            <person name="Lozovsky E."/>
            <person name="Lu J."/>
            <person name="Luo M."/>
            <person name="Machado C.A."/>
            <person name="Makalowski W."/>
            <person name="Marzo M."/>
            <person name="Matsuda M."/>
            <person name="Matzkin L."/>
            <person name="McAllister B."/>
            <person name="McBride C.S."/>
            <person name="McKernan B."/>
            <person name="McKernan K."/>
            <person name="Mendez-Lago M."/>
            <person name="Minx P."/>
            <person name="Mollenhauer M.U."/>
            <person name="Montooth K."/>
            <person name="Mount S.M."/>
            <person name="Mu X."/>
            <person name="Myers E."/>
            <person name="Negre B."/>
            <person name="Newfeld S."/>
            <person name="Nielsen R."/>
            <person name="Noor M.A."/>
            <person name="O'Grady P."/>
            <person name="Pachter L."/>
            <person name="Papaceit M."/>
            <person name="Parisi M.J."/>
            <person name="Parisi M."/>
            <person name="Parts L."/>
            <person name="Pedersen J.S."/>
            <person name="Pesole G."/>
            <person name="Phillippy A.M."/>
            <person name="Ponting C.P."/>
            <person name="Pop M."/>
            <person name="Porcelli D."/>
            <person name="Powell J.R."/>
            <person name="Prohaska S."/>
            <person name="Pruitt K."/>
            <person name="Puig M."/>
            <person name="Quesneville H."/>
            <person name="Ram K.R."/>
            <person name="Rand D."/>
            <person name="Rasmussen M.D."/>
            <person name="Reed L.K."/>
            <person name="Reenan R."/>
            <person name="Reily A."/>
            <person name="Remington K.A."/>
            <person name="Rieger T.T."/>
            <person name="Ritchie M.G."/>
            <person name="Robin C."/>
            <person name="Rogers Y.H."/>
            <person name="Rohde C."/>
            <person name="Rozas J."/>
            <person name="Rubenfield M.J."/>
            <person name="Ruiz A."/>
            <person name="Russo S."/>
            <person name="Salzberg S.L."/>
            <person name="Sanchez-Gracia A."/>
            <person name="Saranga D.J."/>
            <person name="Sato H."/>
            <person name="Schaeffer S.W."/>
            <person name="Schatz M.C."/>
            <person name="Schlenke T."/>
            <person name="Schwartz R."/>
            <person name="Segarra C."/>
            <person name="Singh R.S."/>
            <person name="Sirot L."/>
            <person name="Sirota M."/>
            <person name="Sisneros N.B."/>
            <person name="Smith C.D."/>
            <person name="Smith T.F."/>
            <person name="Spieth J."/>
            <person name="Stage D.E."/>
            <person name="Stark A."/>
            <person name="Stephan W."/>
            <person name="Strausberg R.L."/>
            <person name="Strempel S."/>
            <person name="Sturgill D."/>
            <person name="Sutton G."/>
            <person name="Sutton G.G."/>
            <person name="Tao W."/>
            <person name="Teichmann S."/>
            <person name="Tobari Y.N."/>
            <person name="Tomimura Y."/>
            <person name="Tsolas J.M."/>
            <person name="Valente V.L."/>
            <person name="Venter E."/>
            <person name="Venter J.C."/>
            <person name="Vicario S."/>
            <person name="Vieira F.G."/>
            <person name="Vilella A.J."/>
            <person name="Villasante A."/>
            <person name="Walenz B."/>
            <person name="Wang J."/>
            <person name="Wasserman M."/>
            <person name="Watts T."/>
            <person name="Wilson D."/>
            <person name="Wilson R.K."/>
            <person name="Wing R.A."/>
            <person name="Wolfner M.F."/>
            <person name="Wong A."/>
            <person name="Wong G.K."/>
            <person name="Wu C.I."/>
            <person name="Wu G."/>
            <person name="Yamamoto D."/>
            <person name="Yang H.P."/>
            <person name="Yang S.P."/>
            <person name="Yorke J.A."/>
            <person name="Yoshida K."/>
            <person name="Zdobnov E."/>
            <person name="Zhang P."/>
            <person name="Zhang Y."/>
            <person name="Zimin A.V."/>
            <person name="Baldwin J."/>
            <person name="Abdouelleil A."/>
            <person name="Abdulkadir J."/>
            <person name="Abebe A."/>
            <person name="Abera B."/>
            <person name="Abreu J."/>
            <person name="Acer S.C."/>
            <person name="Aftuck L."/>
            <person name="Alexander A."/>
            <person name="An P."/>
            <person name="Anderson E."/>
            <person name="Anderson S."/>
            <person name="Arachi H."/>
            <person name="Azer M."/>
            <person name="Bachantsang P."/>
            <person name="Barry A."/>
            <person name="Bayul T."/>
            <person name="Berlin A."/>
            <person name="Bessette D."/>
            <person name="Bloom T."/>
            <person name="Blye J."/>
            <person name="Boguslavskiy L."/>
            <person name="Bonnet C."/>
            <person name="Boukhgalter B."/>
            <person name="Bourzgui I."/>
            <person name="Brown A."/>
            <person name="Cahill P."/>
            <person name="Channer S."/>
            <person name="Cheshatsang Y."/>
            <person name="Chuda L."/>
            <person name="Citroen M."/>
            <person name="Collymore A."/>
            <person name="Cooke P."/>
            <person name="Costello M."/>
            <person name="D'Aco K."/>
            <person name="Daza R."/>
            <person name="De Haan G."/>
            <person name="DeGray S."/>
            <person name="DeMaso C."/>
            <person name="Dhargay N."/>
            <person name="Dooley K."/>
            <person name="Dooley E."/>
            <person name="Doricent M."/>
            <person name="Dorje P."/>
            <person name="Dorjee K."/>
            <person name="Dupes A."/>
            <person name="Elong R."/>
            <person name="Falk J."/>
            <person name="Farina A."/>
            <person name="Faro S."/>
            <person name="Ferguson D."/>
            <person name="Fisher S."/>
            <person name="Foley C.D."/>
            <person name="Franke A."/>
            <person name="Friedrich D."/>
            <person name="Gadbois L."/>
            <person name="Gearin G."/>
            <person name="Gearin C.R."/>
            <person name="Giannoukos G."/>
            <person name="Goode T."/>
            <person name="Graham J."/>
            <person name="Grandbois E."/>
            <person name="Grewal S."/>
            <person name="Gyaltsen K."/>
            <person name="Hafez N."/>
            <person name="Hagos B."/>
            <person name="Hall J."/>
            <person name="Henson C."/>
            <person name="Hollinger A."/>
            <person name="Honan T."/>
            <person name="Huard M.D."/>
            <person name="Hughes L."/>
            <person name="Hurhula B."/>
            <person name="Husby M.E."/>
            <person name="Kamat A."/>
            <person name="Kanga B."/>
            <person name="Kashin S."/>
            <person name="Khazanovich D."/>
            <person name="Kisner P."/>
            <person name="Lance K."/>
            <person name="Lara M."/>
            <person name="Lee W."/>
            <person name="Lennon N."/>
            <person name="Letendre F."/>
            <person name="LeVine R."/>
            <person name="Lipovsky A."/>
            <person name="Liu X."/>
            <person name="Liu J."/>
            <person name="Liu S."/>
            <person name="Lokyitsang T."/>
            <person name="Lokyitsang Y."/>
            <person name="Lubonja R."/>
            <person name="Lui A."/>
            <person name="MacDonald P."/>
            <person name="Magnisalis V."/>
            <person name="Maru K."/>
            <person name="Matthews C."/>
            <person name="McCusker W."/>
            <person name="McDonough S."/>
            <person name="Mehta T."/>
            <person name="Meldrim J."/>
            <person name="Meneus L."/>
            <person name="Mihai O."/>
            <person name="Mihalev A."/>
            <person name="Mihova T."/>
            <person name="Mittelman R."/>
            <person name="Mlenga V."/>
            <person name="Montmayeur A."/>
            <person name="Mulrain L."/>
            <person name="Navidi A."/>
            <person name="Naylor J."/>
            <person name="Negash T."/>
            <person name="Nguyen T."/>
            <person name="Nguyen N."/>
            <person name="Nicol R."/>
            <person name="Norbu C."/>
            <person name="Norbu N."/>
            <person name="Novod N."/>
            <person name="O'Neill B."/>
            <person name="Osman S."/>
            <person name="Markiewicz E."/>
            <person name="Oyono O.L."/>
            <person name="Patti C."/>
            <person name="Phunkhang P."/>
            <person name="Pierre F."/>
            <person name="Priest M."/>
            <person name="Raghuraman S."/>
            <person name="Rege F."/>
            <person name="Reyes R."/>
            <person name="Rise C."/>
            <person name="Rogov P."/>
            <person name="Ross K."/>
            <person name="Ryan E."/>
            <person name="Settipalli S."/>
            <person name="Shea T."/>
            <person name="Sherpa N."/>
            <person name="Shi L."/>
            <person name="Shih D."/>
            <person name="Sparrow T."/>
            <person name="Spaulding J."/>
            <person name="Stalker J."/>
            <person name="Stange-Thomann N."/>
            <person name="Stavropoulos S."/>
            <person name="Stone C."/>
            <person name="Strader C."/>
            <person name="Tesfaye S."/>
            <person name="Thomson T."/>
            <person name="Thoulutsang Y."/>
            <person name="Thoulutsang D."/>
            <person name="Topham K."/>
            <person name="Topping I."/>
            <person name="Tsamla T."/>
            <person name="Vassiliev H."/>
            <person name="Vo A."/>
            <person name="Wangchuk T."/>
            <person name="Wangdi T."/>
            <person name="Weiand M."/>
            <person name="Wilkinson J."/>
            <person name="Wilson A."/>
            <person name="Yadav S."/>
            <person name="Young G."/>
            <person name="Yu Q."/>
            <person name="Zembek L."/>
            <person name="Zhong D."/>
            <person name="Zimmer A."/>
            <person name="Zwirko Z."/>
            <person name="Jaffe D.B."/>
            <person name="Alvarez P."/>
            <person name="Brockman W."/>
            <person name="Butler J."/>
            <person name="Chin C."/>
            <person name="Gnerre S."/>
            <person name="Grabherr M."/>
            <person name="Kleber M."/>
            <person name="Mauceli E."/>
            <person name="MacCallum I."/>
        </authorList>
    </citation>
    <scope>NUCLEOTIDE SEQUENCE [LARGE SCALE GENOMIC DNA]</scope>
    <source>
        <strain evidence="6">Tucson 14024-0371.13</strain>
    </source>
</reference>
<keyword evidence="6" id="KW-1185">Reference proteome</keyword>
<keyword evidence="1" id="KW-0677">Repeat</keyword>
<accession>B3MNA6</accession>
<dbReference type="OMA" id="KRNTCVP"/>
<dbReference type="GO" id="GO:0003682">
    <property type="term" value="F:chromatin binding"/>
    <property type="evidence" value="ECO:0007669"/>
    <property type="project" value="EnsemblMetazoa"/>
</dbReference>
<feature type="compositionally biased region" description="Basic residues" evidence="4">
    <location>
        <begin position="177"/>
        <end position="186"/>
    </location>
</feature>
<keyword evidence="2 3" id="KW-0040">ANK repeat</keyword>
<dbReference type="InterPro" id="IPR051070">
    <property type="entry name" value="NF-kappa-B_inhibitor"/>
</dbReference>
<protein>
    <submittedName>
        <fullName evidence="5">Uncharacterized protein</fullName>
    </submittedName>
</protein>
<dbReference type="GO" id="GO:0048471">
    <property type="term" value="C:perinuclear region of cytoplasm"/>
    <property type="evidence" value="ECO:0007669"/>
    <property type="project" value="EnsemblMetazoa"/>
</dbReference>
<gene>
    <name evidence="5" type="primary">Dana\GF14730</name>
    <name evidence="5" type="synonym">dana_GLEANR_15495</name>
    <name evidence="5" type="ORF">GF14730</name>
</gene>
<feature type="compositionally biased region" description="Basic and acidic residues" evidence="4">
    <location>
        <begin position="134"/>
        <end position="147"/>
    </location>
</feature>
<dbReference type="GO" id="GO:0061060">
    <property type="term" value="P:negative regulation of peptidoglycan recognition protein signaling pathway"/>
    <property type="evidence" value="ECO:0007669"/>
    <property type="project" value="EnsemblMetazoa"/>
</dbReference>
<dbReference type="GO" id="GO:0005634">
    <property type="term" value="C:nucleus"/>
    <property type="evidence" value="ECO:0007669"/>
    <property type="project" value="EnsemblMetazoa"/>
</dbReference>
<dbReference type="PROSITE" id="PS50297">
    <property type="entry name" value="ANK_REP_REGION"/>
    <property type="match status" value="1"/>
</dbReference>
<dbReference type="GeneID" id="6497550"/>
<dbReference type="GO" id="GO:0061059">
    <property type="term" value="P:positive regulation of peptidoglycan recognition protein signaling pathway"/>
    <property type="evidence" value="ECO:0007669"/>
    <property type="project" value="EnsemblMetazoa"/>
</dbReference>
<dbReference type="InParanoid" id="B3MNA6"/>
<dbReference type="GO" id="GO:0001216">
    <property type="term" value="F:DNA-binding transcription activator activity"/>
    <property type="evidence" value="ECO:0007669"/>
    <property type="project" value="EnsemblMetazoa"/>
</dbReference>
<feature type="region of interest" description="Disordered" evidence="4">
    <location>
        <begin position="85"/>
        <end position="188"/>
    </location>
</feature>
<dbReference type="SUPFAM" id="SSF48403">
    <property type="entry name" value="Ankyrin repeat"/>
    <property type="match status" value="1"/>
</dbReference>
<evidence type="ECO:0000313" key="6">
    <source>
        <dbReference type="Proteomes" id="UP000007801"/>
    </source>
</evidence>
<dbReference type="Pfam" id="PF12796">
    <property type="entry name" value="Ank_2"/>
    <property type="match status" value="1"/>
</dbReference>
<evidence type="ECO:0000256" key="2">
    <source>
        <dbReference type="ARBA" id="ARBA00023043"/>
    </source>
</evidence>
<dbReference type="GO" id="GO:0071356">
    <property type="term" value="P:cellular response to tumor necrosis factor"/>
    <property type="evidence" value="ECO:0007669"/>
    <property type="project" value="TreeGrafter"/>
</dbReference>
<dbReference type="InterPro" id="IPR002110">
    <property type="entry name" value="Ankyrin_rpt"/>
</dbReference>
<proteinExistence type="predicted"/>
<dbReference type="STRING" id="7217.B3MNA6"/>
<dbReference type="GO" id="GO:0051059">
    <property type="term" value="F:NF-kappaB binding"/>
    <property type="evidence" value="ECO:0007669"/>
    <property type="project" value="EnsemblMetazoa"/>
</dbReference>
<feature type="repeat" description="ANK" evidence="3">
    <location>
        <begin position="394"/>
        <end position="416"/>
    </location>
</feature>
<dbReference type="PANTHER" id="PTHR46680">
    <property type="entry name" value="NF-KAPPA-B INHIBITOR ALPHA"/>
    <property type="match status" value="1"/>
</dbReference>
<dbReference type="GO" id="GO:0001217">
    <property type="term" value="F:DNA-binding transcription repressor activity"/>
    <property type="evidence" value="ECO:0007669"/>
    <property type="project" value="EnsemblMetazoa"/>
</dbReference>
<dbReference type="Proteomes" id="UP000007801">
    <property type="component" value="Unassembled WGS sequence"/>
</dbReference>
<dbReference type="EMBL" id="CH902620">
    <property type="protein sequence ID" value="EDV31063.1"/>
    <property type="molecule type" value="Genomic_DNA"/>
</dbReference>